<dbReference type="AlphaFoldDB" id="A0A915NMD0"/>
<feature type="transmembrane region" description="Helical" evidence="1">
    <location>
        <begin position="189"/>
        <end position="208"/>
    </location>
</feature>
<feature type="transmembrane region" description="Helical" evidence="1">
    <location>
        <begin position="43"/>
        <end position="65"/>
    </location>
</feature>
<reference evidence="3" key="1">
    <citation type="submission" date="2022-11" db="UniProtKB">
        <authorList>
            <consortium name="WormBaseParasite"/>
        </authorList>
    </citation>
    <scope>IDENTIFICATION</scope>
</reference>
<keyword evidence="1" id="KW-1133">Transmembrane helix</keyword>
<feature type="transmembrane region" description="Helical" evidence="1">
    <location>
        <begin position="126"/>
        <end position="150"/>
    </location>
</feature>
<keyword evidence="1" id="KW-0472">Membrane</keyword>
<name>A0A915NMD0_9BILA</name>
<evidence type="ECO:0000313" key="3">
    <source>
        <dbReference type="WBParaSite" id="scf7180000420120.g4763"/>
    </source>
</evidence>
<keyword evidence="2" id="KW-1185">Reference proteome</keyword>
<dbReference type="WBParaSite" id="scf7180000420120.g4763">
    <property type="protein sequence ID" value="scf7180000420120.g4763"/>
    <property type="gene ID" value="scf7180000420120.g4763"/>
</dbReference>
<feature type="transmembrane region" description="Helical" evidence="1">
    <location>
        <begin position="214"/>
        <end position="233"/>
    </location>
</feature>
<sequence length="355" mass="40819">MLYEDPRNRCCCAIHVAMGANIIGGIGVFLSLCFFIICLLYGRWGLIVLPVIFCFAYASIFYAFYSRNAKIYWPFLITNGIAVGIGSIYILVLFTMLLVNPEFWERQVNELTDYKFHETTHQYPRVVTGIIACIMLVIQVLNIWFELVVYNASSFMLRERLLRERQHGGGGGGYHLYSLGCFTARTERFALSFAFGLLLINMFLFIISLSFDQFWSFGTPALFHIFAALALFYSNLAGKPSYWCNDYRSGYLLLYSFIIRYSATIVQRLHQERRIPPIFFNSFLLQFNKLRNSSIRISPPLTFVHPLDGPELTEEFYHQRLPLPTAASCASQNRATSFPIVAPVKRLQVVHQQSK</sequence>
<feature type="transmembrane region" description="Helical" evidence="1">
    <location>
        <begin position="12"/>
        <end position="37"/>
    </location>
</feature>
<organism evidence="2 3">
    <name type="scientific">Meloidogyne floridensis</name>
    <dbReference type="NCBI Taxonomy" id="298350"/>
    <lineage>
        <taxon>Eukaryota</taxon>
        <taxon>Metazoa</taxon>
        <taxon>Ecdysozoa</taxon>
        <taxon>Nematoda</taxon>
        <taxon>Chromadorea</taxon>
        <taxon>Rhabditida</taxon>
        <taxon>Tylenchina</taxon>
        <taxon>Tylenchomorpha</taxon>
        <taxon>Tylenchoidea</taxon>
        <taxon>Meloidogynidae</taxon>
        <taxon>Meloidogyninae</taxon>
        <taxon>Meloidogyne</taxon>
    </lineage>
</organism>
<evidence type="ECO:0000313" key="2">
    <source>
        <dbReference type="Proteomes" id="UP000887560"/>
    </source>
</evidence>
<evidence type="ECO:0000256" key="1">
    <source>
        <dbReference type="SAM" id="Phobius"/>
    </source>
</evidence>
<proteinExistence type="predicted"/>
<protein>
    <submittedName>
        <fullName evidence="3">Uncharacterized protein</fullName>
    </submittedName>
</protein>
<dbReference type="Proteomes" id="UP000887560">
    <property type="component" value="Unplaced"/>
</dbReference>
<feature type="transmembrane region" description="Helical" evidence="1">
    <location>
        <begin position="72"/>
        <end position="99"/>
    </location>
</feature>
<accession>A0A915NMD0</accession>
<keyword evidence="1" id="KW-0812">Transmembrane</keyword>